<dbReference type="InterPro" id="IPR029062">
    <property type="entry name" value="Class_I_gatase-like"/>
</dbReference>
<protein>
    <recommendedName>
        <fullName evidence="3">LD-carboxypeptidase N-terminal domain-containing protein</fullName>
    </recommendedName>
</protein>
<dbReference type="InterPro" id="IPR027478">
    <property type="entry name" value="LdcA_N"/>
</dbReference>
<evidence type="ECO:0000313" key="2">
    <source>
        <dbReference type="Proteomes" id="UP000464658"/>
    </source>
</evidence>
<organism evidence="1 2">
    <name type="scientific">Bacillus safensis</name>
    <dbReference type="NCBI Taxonomy" id="561879"/>
    <lineage>
        <taxon>Bacteria</taxon>
        <taxon>Bacillati</taxon>
        <taxon>Bacillota</taxon>
        <taxon>Bacilli</taxon>
        <taxon>Bacillales</taxon>
        <taxon>Bacillaceae</taxon>
        <taxon>Bacillus</taxon>
    </lineage>
</organism>
<dbReference type="EMBL" id="AP021906">
    <property type="protein sequence ID" value="BBP88707.1"/>
    <property type="molecule type" value="Genomic_DNA"/>
</dbReference>
<accession>A0A5S9M5C1</accession>
<name>A0A5S9M5C1_BACIA</name>
<dbReference type="AlphaFoldDB" id="A0A5S9M5C1"/>
<evidence type="ECO:0008006" key="3">
    <source>
        <dbReference type="Google" id="ProtNLM"/>
    </source>
</evidence>
<dbReference type="Gene3D" id="3.40.50.10740">
    <property type="entry name" value="Class I glutamine amidotransferase-like"/>
    <property type="match status" value="1"/>
</dbReference>
<evidence type="ECO:0000313" key="1">
    <source>
        <dbReference type="EMBL" id="BBP88707.1"/>
    </source>
</evidence>
<dbReference type="SUPFAM" id="SSF52317">
    <property type="entry name" value="Class I glutamine amidotransferase-like"/>
    <property type="match status" value="1"/>
</dbReference>
<proteinExistence type="predicted"/>
<gene>
    <name evidence="1" type="ORF">BsIDN1_23250</name>
</gene>
<sequence length="48" mass="5017">MNQLPAALQTGDTVGIIAPASPPDELKLAKGIAFLESLGLKVKKREVS</sequence>
<dbReference type="Proteomes" id="UP000464658">
    <property type="component" value="Chromosome"/>
</dbReference>
<reference evidence="1 2" key="1">
    <citation type="submission" date="2019-12" db="EMBL/GenBank/DDBJ databases">
        <title>Full genome sequence of a Bacillus safensis strain isolated from commercially available natto in Indonesia.</title>
        <authorList>
            <person name="Yoshida M."/>
            <person name="Uomi M."/>
            <person name="Waturangi D."/>
            <person name="Ekaputri J.J."/>
            <person name="Setiamarga D.H.E."/>
        </authorList>
    </citation>
    <scope>NUCLEOTIDE SEQUENCE [LARGE SCALE GENOMIC DNA]</scope>
    <source>
        <strain evidence="1 2">IDN1</strain>
    </source>
</reference>